<dbReference type="InterPro" id="IPR045687">
    <property type="entry name" value="PIGG/GPI7_C"/>
</dbReference>
<dbReference type="GO" id="GO:0006506">
    <property type="term" value="P:GPI anchor biosynthetic process"/>
    <property type="evidence" value="ECO:0007669"/>
    <property type="project" value="UniProtKB-UniPathway"/>
</dbReference>
<sequence>MAYCQVRRAMAQREAWVEGQRLVPALRREGALKLTGVFLLHLLGMCLFTSGFLLSRDQVDAKSKPYPRQGDNNSSGAQYDKVVVMVVDALRSDFVCIANDSGRGDESFRATRAHRRALPVFRDLCGDTFEDRVRKRCQLYEFVADAPTTTMQRIKGLTTGSLPTFVDIGSSLSAKEMEEDNIMFQLNRRGSRVHVMGDDTWVDLFPNEFSERFPFPSMEVNDLHTVDDGVSSLLHPAVQSGKDWDVLVAHYLGVDHVGHTFDIFGREMLQKLEQIDEEIRRVAKALEERAANEKEFEKTLLLVMGDHGQTETGEHGGNSHEETSTILMAYRVSPESAEWLGESSPHPLASVDRACPKVLNQLDFAATFSEMVGLPIPFSNVGQVSYDLWSMGMRNDLGDLMPEGRLLKEFDSVLARNTKQVNEYLSTFLLQQSSSKLLSGNSAEQFLSYQAEHGATMEGFESKPQGVNIQARVEERQKYLNAVANHARAIWTKFDFRLMAVGILSNVAAAVIQLRDTRETFFSFMKTNRKVKHSMVLYGLVLSMLSFAMLSNSYILSEGYMVCFLITTLLFYMVKESMDATNNGPSQICLASLLLLNAFMCHLIPEHSGDIWNGNTQKTSYQMNYLVSDALFLVATYLGLIQMRKKGSSVINVKEFFYLYASCLAVLYSFLKNRGHQDPDAVWHPAKLAKQIHGLTGLSLAWLVYECKLRSSGTGKPKGRLSFAVRAVFCLLPEFYILQMGNGRLALALAYLQLFVSIILYVKIQFFHQRIDLELICTLLFGLYAAQIFHATGHQCQFSSLQYNSAFVGFDTFNWWRGAALLSLNTWTSHILAVLLVTILYSRQHVKKQTVAFLAFGFTFSMQSIFVMLCSTIHSRHLMVWGVFAPKFIFNSIGLCVLDAMILAAYALFL</sequence>
<dbReference type="PANTHER" id="PTHR23071">
    <property type="entry name" value="PHOSPHATIDYLINOSITOL GLYCAN"/>
    <property type="match status" value="1"/>
</dbReference>
<evidence type="ECO:0000259" key="12">
    <source>
        <dbReference type="Pfam" id="PF19316"/>
    </source>
</evidence>
<evidence type="ECO:0000256" key="5">
    <source>
        <dbReference type="ARBA" id="ARBA00022679"/>
    </source>
</evidence>
<feature type="transmembrane region" description="Helical" evidence="11">
    <location>
        <begin position="31"/>
        <end position="54"/>
    </location>
</feature>
<dbReference type="PANTHER" id="PTHR23071:SF1">
    <property type="entry name" value="GPI ETHANOLAMINE PHOSPHATE TRANSFERASE 3"/>
    <property type="match status" value="1"/>
</dbReference>
<comment type="subcellular location">
    <subcellularLocation>
        <location evidence="1">Endoplasmic reticulum membrane</location>
        <topology evidence="1">Multi-pass membrane protein</topology>
    </subcellularLocation>
</comment>
<dbReference type="InterPro" id="IPR017850">
    <property type="entry name" value="Alkaline_phosphatase_core_sf"/>
</dbReference>
<dbReference type="GO" id="GO:0051377">
    <property type="term" value="F:mannose-ethanolamine phosphotransferase activity"/>
    <property type="evidence" value="ECO:0007669"/>
    <property type="project" value="InterPro"/>
</dbReference>
<protein>
    <submittedName>
        <fullName evidence="13">GPI ethanolamine phosphate transferase</fullName>
    </submittedName>
</protein>
<feature type="transmembrane region" description="Helical" evidence="11">
    <location>
        <begin position="888"/>
        <end position="909"/>
    </location>
</feature>
<dbReference type="EMBL" id="CP031041">
    <property type="protein sequence ID" value="QDZ22536.1"/>
    <property type="molecule type" value="Genomic_DNA"/>
</dbReference>
<dbReference type="AlphaFoldDB" id="A0A5B8MPX6"/>
<dbReference type="Proteomes" id="UP000316726">
    <property type="component" value="Chromosome 8"/>
</dbReference>
<feature type="transmembrane region" description="Helical" evidence="11">
    <location>
        <begin position="496"/>
        <end position="514"/>
    </location>
</feature>
<feature type="transmembrane region" description="Helical" evidence="11">
    <location>
        <begin position="745"/>
        <end position="764"/>
    </location>
</feature>
<dbReference type="Gene3D" id="3.40.720.10">
    <property type="entry name" value="Alkaline Phosphatase, subunit A"/>
    <property type="match status" value="1"/>
</dbReference>
<proteinExistence type="inferred from homology"/>
<evidence type="ECO:0000256" key="8">
    <source>
        <dbReference type="ARBA" id="ARBA00022989"/>
    </source>
</evidence>
<gene>
    <name evidence="13" type="ORF">A3770_08p50540</name>
</gene>
<feature type="transmembrane region" description="Helical" evidence="11">
    <location>
        <begin position="557"/>
        <end position="574"/>
    </location>
</feature>
<evidence type="ECO:0000256" key="3">
    <source>
        <dbReference type="ARBA" id="ARBA00008695"/>
    </source>
</evidence>
<dbReference type="InterPro" id="IPR039524">
    <property type="entry name" value="PIGO/GPI13"/>
</dbReference>
<feature type="transmembrane region" description="Helical" evidence="11">
    <location>
        <begin position="853"/>
        <end position="876"/>
    </location>
</feature>
<feature type="transmembrane region" description="Helical" evidence="11">
    <location>
        <begin position="776"/>
        <end position="795"/>
    </location>
</feature>
<evidence type="ECO:0000256" key="1">
    <source>
        <dbReference type="ARBA" id="ARBA00004477"/>
    </source>
</evidence>
<keyword evidence="5 13" id="KW-0808">Transferase</keyword>
<feature type="transmembrane region" description="Helical" evidence="11">
    <location>
        <begin position="655"/>
        <end position="671"/>
    </location>
</feature>
<dbReference type="InterPro" id="IPR037675">
    <property type="entry name" value="PIG-O_N"/>
</dbReference>
<feature type="domain" description="GPI ethanolamine phosphate transferase 2 C-terminal" evidence="12">
    <location>
        <begin position="777"/>
        <end position="891"/>
    </location>
</feature>
<comment type="pathway">
    <text evidence="2">Glycolipid biosynthesis; glycosylphosphatidylinositol-anchor biosynthesis.</text>
</comment>
<dbReference type="Pfam" id="PF01663">
    <property type="entry name" value="Phosphodiest"/>
    <property type="match status" value="1"/>
</dbReference>
<keyword evidence="4" id="KW-0337">GPI-anchor biosynthesis</keyword>
<evidence type="ECO:0000256" key="6">
    <source>
        <dbReference type="ARBA" id="ARBA00022692"/>
    </source>
</evidence>
<dbReference type="CDD" id="cd16023">
    <property type="entry name" value="GPI_EPT_3"/>
    <property type="match status" value="1"/>
</dbReference>
<feature type="transmembrane region" description="Helical" evidence="11">
    <location>
        <begin position="815"/>
        <end position="841"/>
    </location>
</feature>
<dbReference type="SUPFAM" id="SSF53649">
    <property type="entry name" value="Alkaline phosphatase-like"/>
    <property type="match status" value="1"/>
</dbReference>
<evidence type="ECO:0000256" key="10">
    <source>
        <dbReference type="ARBA" id="ARBA00023180"/>
    </source>
</evidence>
<evidence type="ECO:0000256" key="2">
    <source>
        <dbReference type="ARBA" id="ARBA00004687"/>
    </source>
</evidence>
<keyword evidence="9 11" id="KW-0472">Membrane</keyword>
<keyword evidence="6 11" id="KW-0812">Transmembrane</keyword>
<dbReference type="STRING" id="1764295.A0A5B8MPX6"/>
<keyword evidence="7" id="KW-0256">Endoplasmic reticulum</keyword>
<feature type="transmembrane region" description="Helical" evidence="11">
    <location>
        <begin position="625"/>
        <end position="643"/>
    </location>
</feature>
<evidence type="ECO:0000313" key="13">
    <source>
        <dbReference type="EMBL" id="QDZ22536.1"/>
    </source>
</evidence>
<evidence type="ECO:0000256" key="9">
    <source>
        <dbReference type="ARBA" id="ARBA00023136"/>
    </source>
</evidence>
<keyword evidence="14" id="KW-1185">Reference proteome</keyword>
<reference evidence="13 14" key="1">
    <citation type="submission" date="2018-07" db="EMBL/GenBank/DDBJ databases">
        <title>The complete nuclear genome of the prasinophyte Chloropicon primus (CCMP1205).</title>
        <authorList>
            <person name="Pombert J.-F."/>
            <person name="Otis C."/>
            <person name="Turmel M."/>
            <person name="Lemieux C."/>
        </authorList>
    </citation>
    <scope>NUCLEOTIDE SEQUENCE [LARGE SCALE GENOMIC DNA]</scope>
    <source>
        <strain evidence="13 14">CCMP1205</strain>
    </source>
</reference>
<dbReference type="GO" id="GO:0005789">
    <property type="term" value="C:endoplasmic reticulum membrane"/>
    <property type="evidence" value="ECO:0007669"/>
    <property type="project" value="UniProtKB-SubCell"/>
</dbReference>
<keyword evidence="10" id="KW-0325">Glycoprotein</keyword>
<comment type="similarity">
    <text evidence="3">Belongs to the PIGG/PIGN/PIGO family. PIGO subfamily.</text>
</comment>
<feature type="transmembrane region" description="Helical" evidence="11">
    <location>
        <begin position="586"/>
        <end position="605"/>
    </location>
</feature>
<dbReference type="InterPro" id="IPR002591">
    <property type="entry name" value="Phosphodiest/P_Trfase"/>
</dbReference>
<dbReference type="Pfam" id="PF19316">
    <property type="entry name" value="PIGO_PIGG"/>
    <property type="match status" value="1"/>
</dbReference>
<evidence type="ECO:0000256" key="7">
    <source>
        <dbReference type="ARBA" id="ARBA00022824"/>
    </source>
</evidence>
<dbReference type="OrthoDB" id="272139at2759"/>
<name>A0A5B8MPX6_9CHLO</name>
<evidence type="ECO:0000256" key="11">
    <source>
        <dbReference type="SAM" id="Phobius"/>
    </source>
</evidence>
<evidence type="ECO:0000313" key="14">
    <source>
        <dbReference type="Proteomes" id="UP000316726"/>
    </source>
</evidence>
<keyword evidence="8 11" id="KW-1133">Transmembrane helix</keyword>
<dbReference type="UniPathway" id="UPA00196"/>
<evidence type="ECO:0000256" key="4">
    <source>
        <dbReference type="ARBA" id="ARBA00022502"/>
    </source>
</evidence>
<accession>A0A5B8MPX6</accession>
<feature type="transmembrane region" description="Helical" evidence="11">
    <location>
        <begin position="535"/>
        <end position="551"/>
    </location>
</feature>
<organism evidence="13 14">
    <name type="scientific">Chloropicon primus</name>
    <dbReference type="NCBI Taxonomy" id="1764295"/>
    <lineage>
        <taxon>Eukaryota</taxon>
        <taxon>Viridiplantae</taxon>
        <taxon>Chlorophyta</taxon>
        <taxon>Chloropicophyceae</taxon>
        <taxon>Chloropicales</taxon>
        <taxon>Chloropicaceae</taxon>
        <taxon>Chloropicon</taxon>
    </lineage>
</organism>